<organism evidence="2 3">
    <name type="scientific">Phycomyces blakesleeanus (strain ATCC 8743b / DSM 1359 / FGSC 10004 / NBRC 33097 / NRRL 1555)</name>
    <dbReference type="NCBI Taxonomy" id="763407"/>
    <lineage>
        <taxon>Eukaryota</taxon>
        <taxon>Fungi</taxon>
        <taxon>Fungi incertae sedis</taxon>
        <taxon>Mucoromycota</taxon>
        <taxon>Mucoromycotina</taxon>
        <taxon>Mucoromycetes</taxon>
        <taxon>Mucorales</taxon>
        <taxon>Phycomycetaceae</taxon>
        <taxon>Phycomyces</taxon>
    </lineage>
</organism>
<dbReference type="Proteomes" id="UP000077315">
    <property type="component" value="Unassembled WGS sequence"/>
</dbReference>
<gene>
    <name evidence="2" type="ORF">PHYBLDRAFT_170629</name>
</gene>
<dbReference type="GeneID" id="28997294"/>
<keyword evidence="1" id="KW-0175">Coiled coil</keyword>
<accession>A0A162TV75</accession>
<dbReference type="AlphaFoldDB" id="A0A162TV75"/>
<dbReference type="InParanoid" id="A0A162TV75"/>
<feature type="coiled-coil region" evidence="1">
    <location>
        <begin position="13"/>
        <end position="47"/>
    </location>
</feature>
<reference evidence="3" key="1">
    <citation type="submission" date="2015-06" db="EMBL/GenBank/DDBJ databases">
        <title>Expansion of signal transduction pathways in fungi by whole-genome duplication.</title>
        <authorList>
            <consortium name="DOE Joint Genome Institute"/>
            <person name="Corrochano L.M."/>
            <person name="Kuo A."/>
            <person name="Marcet-Houben M."/>
            <person name="Polaino S."/>
            <person name="Salamov A."/>
            <person name="Villalobos J.M."/>
            <person name="Alvarez M.I."/>
            <person name="Avalos J."/>
            <person name="Benito E.P."/>
            <person name="Benoit I."/>
            <person name="Burger G."/>
            <person name="Camino L.P."/>
            <person name="Canovas D."/>
            <person name="Cerda-Olmedo E."/>
            <person name="Cheng J.-F."/>
            <person name="Dominguez A."/>
            <person name="Elias M."/>
            <person name="Eslava A.P."/>
            <person name="Glaser F."/>
            <person name="Grimwood J."/>
            <person name="Gutierrez G."/>
            <person name="Heitman J."/>
            <person name="Henrissat B."/>
            <person name="Iturriaga E.A."/>
            <person name="Lang B.F."/>
            <person name="Lavin J.L."/>
            <person name="Lee S."/>
            <person name="Li W."/>
            <person name="Lindquist E."/>
            <person name="Lopez-Garcia S."/>
            <person name="Luque E.M."/>
            <person name="Marcos A.T."/>
            <person name="Martin J."/>
            <person name="McCluskey K."/>
            <person name="Medina H.R."/>
            <person name="Miralles-Duran A."/>
            <person name="Miyazaki A."/>
            <person name="Munoz-Torres E."/>
            <person name="Oguiza J.A."/>
            <person name="Ohm R."/>
            <person name="Olmedo M."/>
            <person name="Orejas M."/>
            <person name="Ortiz-Castellanos L."/>
            <person name="Pisabarro A.G."/>
            <person name="Rodriguez-Romero J."/>
            <person name="Ruiz-Herrera J."/>
            <person name="Ruiz-Vazquez R."/>
            <person name="Sanz C."/>
            <person name="Schackwitz W."/>
            <person name="Schmutz J."/>
            <person name="Shahriari M."/>
            <person name="Shelest E."/>
            <person name="Silva-Franco F."/>
            <person name="Soanes D."/>
            <person name="Syed K."/>
            <person name="Tagua V.G."/>
            <person name="Talbot N.J."/>
            <person name="Thon M."/>
            <person name="De vries R.P."/>
            <person name="Wiebenga A."/>
            <person name="Yadav J.S."/>
            <person name="Braun E.L."/>
            <person name="Baker S."/>
            <person name="Garre V."/>
            <person name="Horwitz B."/>
            <person name="Torres-Martinez S."/>
            <person name="Idnurm A."/>
            <person name="Herrera-Estrella A."/>
            <person name="Gabaldon T."/>
            <person name="Grigoriev I.V."/>
        </authorList>
    </citation>
    <scope>NUCLEOTIDE SEQUENCE [LARGE SCALE GENOMIC DNA]</scope>
    <source>
        <strain evidence="3">NRRL 1555(-)</strain>
    </source>
</reference>
<dbReference type="RefSeq" id="XP_018289292.1">
    <property type="nucleotide sequence ID" value="XM_018436388.1"/>
</dbReference>
<protein>
    <submittedName>
        <fullName evidence="2">Uncharacterized protein</fullName>
    </submittedName>
</protein>
<evidence type="ECO:0000313" key="3">
    <source>
        <dbReference type="Proteomes" id="UP000077315"/>
    </source>
</evidence>
<name>A0A162TV75_PHYB8</name>
<evidence type="ECO:0000313" key="2">
    <source>
        <dbReference type="EMBL" id="OAD71252.1"/>
    </source>
</evidence>
<dbReference type="EMBL" id="KV440986">
    <property type="protein sequence ID" value="OAD71252.1"/>
    <property type="molecule type" value="Genomic_DNA"/>
</dbReference>
<sequence length="229" mass="25596">MSTHEITQILERLAYLEDSNASLRTKVALLEDRLESLTNNCEAELALSTRDNARTAMMLLPATGDRDIKRPSPHGKPEGWNQSTKCFKGVLAAHFTGGDLDKAELVYKAVGKLARELVHYSFSKYSGRNIAIPSWGSLADDQKAIMSSSLEEKAALKNIALHRFENSWGALLILSHKFKVLVFHGSDLPRDVAPTELFLIFIGPLRMCSLAHNRSKCALRNYKLCHFLQ</sequence>
<evidence type="ECO:0000256" key="1">
    <source>
        <dbReference type="SAM" id="Coils"/>
    </source>
</evidence>
<proteinExistence type="predicted"/>
<dbReference type="VEuPathDB" id="FungiDB:PHYBLDRAFT_170629"/>
<keyword evidence="3" id="KW-1185">Reference proteome</keyword>